<dbReference type="eggNOG" id="COG0064">
    <property type="taxonomic scope" value="Bacteria"/>
</dbReference>
<feature type="domain" description="Asn/Gln amidotransferase" evidence="12">
    <location>
        <begin position="349"/>
        <end position="496"/>
    </location>
</feature>
<evidence type="ECO:0000256" key="8">
    <source>
        <dbReference type="ARBA" id="ARBA00024799"/>
    </source>
</evidence>
<dbReference type="GO" id="GO:0050567">
    <property type="term" value="F:glutaminyl-tRNA synthase (glutamine-hydrolyzing) activity"/>
    <property type="evidence" value="ECO:0007669"/>
    <property type="project" value="UniProtKB-UniRule"/>
</dbReference>
<organism evidence="13 14">
    <name type="scientific">Bifidobacterium actinocoloniiforme DSM 22766</name>
    <dbReference type="NCBI Taxonomy" id="1437605"/>
    <lineage>
        <taxon>Bacteria</taxon>
        <taxon>Bacillati</taxon>
        <taxon>Actinomycetota</taxon>
        <taxon>Actinomycetes</taxon>
        <taxon>Bifidobacteriales</taxon>
        <taxon>Bifidobacteriaceae</taxon>
        <taxon>Bifidobacterium</taxon>
    </lineage>
</organism>
<dbReference type="InterPro" id="IPR018027">
    <property type="entry name" value="Asn/Gln_amidotransferase"/>
</dbReference>
<sequence>MAEKLMKYADAVAKYEPVFGLEVHVELSTNTKLFCPAHIEFGGEPNSQLTPVSLGLPGSLPVVNKKAIDYAVKLGLALHCDIAEWSQFARKNYFYPDMPRDYQISQYDKPLNGEGYLDVELDDGSIFRMDIERAHVEDDAGKNTHVGGSDGRIEGADHSLVDYNRAGVPLVEIVTKPIEGAGARTPEVAGAYVRAIRDIVRALGISHARMEQGNMRADVNVSLHKPGEPLGTRSETKNVNTFKGIEKTLTYEIRRQAAILEDGGEILQETRHWDEAKQATAGGRVKSDANDYRYFPDPDLVMVHVTREHIEELAKDLPEMPRERRARLKQEWGFTDLQMRDAVNADALDLIEETIEAGASPSGARKWWMGEISREANERGVSLQELPIGPQDVAEVEGLIQSGKLNDKLAKQTVSGVLAGEGKPAEVVAKHGYQVVSDDGALEAAVDEALKANPDIAAKLKSGNMKPMGAIIGAVMRATKGQADAKAVSKIVMQRIAK</sequence>
<dbReference type="STRING" id="1437605.AB656_00030"/>
<dbReference type="OrthoDB" id="9804078at2"/>
<keyword evidence="4 11" id="KW-0436">Ligase</keyword>
<dbReference type="SMART" id="SM00845">
    <property type="entry name" value="GatB_Yqey"/>
    <property type="match status" value="1"/>
</dbReference>
<dbReference type="SUPFAM" id="SSF55931">
    <property type="entry name" value="Glutamine synthetase/guanido kinase"/>
    <property type="match status" value="1"/>
</dbReference>
<evidence type="ECO:0000259" key="12">
    <source>
        <dbReference type="SMART" id="SM00845"/>
    </source>
</evidence>
<dbReference type="EC" id="6.3.5.-" evidence="11"/>
<accession>A0A086YVW5</accession>
<dbReference type="InterPro" id="IPR017958">
    <property type="entry name" value="Gln-tRNA_amidoTrfase_suB_CS"/>
</dbReference>
<keyword evidence="6 11" id="KW-0067">ATP-binding</keyword>
<dbReference type="GO" id="GO:0006412">
    <property type="term" value="P:translation"/>
    <property type="evidence" value="ECO:0007669"/>
    <property type="project" value="UniProtKB-UniRule"/>
</dbReference>
<dbReference type="EMBL" id="JGYK01000004">
    <property type="protein sequence ID" value="KFI38415.1"/>
    <property type="molecule type" value="Genomic_DNA"/>
</dbReference>
<evidence type="ECO:0000313" key="14">
    <source>
        <dbReference type="Proteomes" id="UP000029015"/>
    </source>
</evidence>
<keyword evidence="7 11" id="KW-0648">Protein biosynthesis</keyword>
<gene>
    <name evidence="11" type="primary">gatB</name>
    <name evidence="13" type="ORF">BACT_0321</name>
</gene>
<comment type="subunit">
    <text evidence="2 11">Heterotrimer of A, B and C subunits.</text>
</comment>
<comment type="catalytic activity">
    <reaction evidence="9 11">
        <text>L-aspartyl-tRNA(Asn) + L-glutamine + ATP + H2O = L-asparaginyl-tRNA(Asn) + L-glutamate + ADP + phosphate + 2 H(+)</text>
        <dbReference type="Rhea" id="RHEA:14513"/>
        <dbReference type="Rhea" id="RHEA-COMP:9674"/>
        <dbReference type="Rhea" id="RHEA-COMP:9677"/>
        <dbReference type="ChEBI" id="CHEBI:15377"/>
        <dbReference type="ChEBI" id="CHEBI:15378"/>
        <dbReference type="ChEBI" id="CHEBI:29985"/>
        <dbReference type="ChEBI" id="CHEBI:30616"/>
        <dbReference type="ChEBI" id="CHEBI:43474"/>
        <dbReference type="ChEBI" id="CHEBI:58359"/>
        <dbReference type="ChEBI" id="CHEBI:78515"/>
        <dbReference type="ChEBI" id="CHEBI:78516"/>
        <dbReference type="ChEBI" id="CHEBI:456216"/>
    </reaction>
</comment>
<dbReference type="SUPFAM" id="SSF89095">
    <property type="entry name" value="GatB/YqeY motif"/>
    <property type="match status" value="1"/>
</dbReference>
<dbReference type="InterPro" id="IPR006075">
    <property type="entry name" value="Asn/Gln-tRNA_Trfase_suB/E_cat"/>
</dbReference>
<dbReference type="GO" id="GO:0070681">
    <property type="term" value="P:glutaminyl-tRNAGln biosynthesis via transamidation"/>
    <property type="evidence" value="ECO:0007669"/>
    <property type="project" value="TreeGrafter"/>
</dbReference>
<dbReference type="HAMAP" id="MF_00121">
    <property type="entry name" value="GatB"/>
    <property type="match status" value="1"/>
</dbReference>
<dbReference type="PANTHER" id="PTHR11659">
    <property type="entry name" value="GLUTAMYL-TRNA GLN AMIDOTRANSFERASE SUBUNIT B MITOCHONDRIAL AND PROKARYOTIC PET112-RELATED"/>
    <property type="match status" value="1"/>
</dbReference>
<name>A0A086YVW5_9BIFI</name>
<evidence type="ECO:0000256" key="2">
    <source>
        <dbReference type="ARBA" id="ARBA00011123"/>
    </source>
</evidence>
<evidence type="ECO:0000313" key="13">
    <source>
        <dbReference type="EMBL" id="KFI38415.1"/>
    </source>
</evidence>
<reference evidence="13 14" key="1">
    <citation type="submission" date="2014-03" db="EMBL/GenBank/DDBJ databases">
        <title>Genomics of Bifidobacteria.</title>
        <authorList>
            <person name="Ventura M."/>
            <person name="Milani C."/>
            <person name="Lugli G.A."/>
        </authorList>
    </citation>
    <scope>NUCLEOTIDE SEQUENCE [LARGE SCALE GENOMIC DNA]</scope>
    <source>
        <strain evidence="13 14">DSM 22766</strain>
    </source>
</reference>
<dbReference type="Gene3D" id="1.10.10.410">
    <property type="match status" value="1"/>
</dbReference>
<dbReference type="RefSeq" id="WP_033504869.1">
    <property type="nucleotide sequence ID" value="NZ_CP011786.1"/>
</dbReference>
<dbReference type="PANTHER" id="PTHR11659:SF0">
    <property type="entry name" value="GLUTAMYL-TRNA(GLN) AMIDOTRANSFERASE SUBUNIT B, MITOCHONDRIAL"/>
    <property type="match status" value="1"/>
</dbReference>
<dbReference type="NCBIfam" id="TIGR00133">
    <property type="entry name" value="gatB"/>
    <property type="match status" value="1"/>
</dbReference>
<dbReference type="InterPro" id="IPR004413">
    <property type="entry name" value="GatB"/>
</dbReference>
<dbReference type="InterPro" id="IPR017959">
    <property type="entry name" value="Asn/Gln-tRNA_amidoTrfase_suB/E"/>
</dbReference>
<dbReference type="Pfam" id="PF02934">
    <property type="entry name" value="GatB_N"/>
    <property type="match status" value="1"/>
</dbReference>
<comment type="caution">
    <text evidence="13">The sequence shown here is derived from an EMBL/GenBank/DDBJ whole genome shotgun (WGS) entry which is preliminary data.</text>
</comment>
<evidence type="ECO:0000256" key="3">
    <source>
        <dbReference type="ARBA" id="ARBA00016923"/>
    </source>
</evidence>
<keyword evidence="5 11" id="KW-0547">Nucleotide-binding</keyword>
<dbReference type="Proteomes" id="UP000029015">
    <property type="component" value="Unassembled WGS sequence"/>
</dbReference>
<dbReference type="GO" id="GO:0016740">
    <property type="term" value="F:transferase activity"/>
    <property type="evidence" value="ECO:0007669"/>
    <property type="project" value="UniProtKB-KW"/>
</dbReference>
<dbReference type="NCBIfam" id="NF004013">
    <property type="entry name" value="PRK05477.1-3"/>
    <property type="match status" value="1"/>
</dbReference>
<comment type="similarity">
    <text evidence="1 11">Belongs to the GatB/GatE family. GatB subfamily.</text>
</comment>
<evidence type="ECO:0000256" key="10">
    <source>
        <dbReference type="ARBA" id="ARBA00047913"/>
    </source>
</evidence>
<dbReference type="KEGG" id="bact:AB656_00030"/>
<dbReference type="NCBIfam" id="NF004012">
    <property type="entry name" value="PRK05477.1-2"/>
    <property type="match status" value="1"/>
</dbReference>
<comment type="catalytic activity">
    <reaction evidence="10 11">
        <text>L-glutamyl-tRNA(Gln) + L-glutamine + ATP + H2O = L-glutaminyl-tRNA(Gln) + L-glutamate + ADP + phosphate + H(+)</text>
        <dbReference type="Rhea" id="RHEA:17521"/>
        <dbReference type="Rhea" id="RHEA-COMP:9681"/>
        <dbReference type="Rhea" id="RHEA-COMP:9684"/>
        <dbReference type="ChEBI" id="CHEBI:15377"/>
        <dbReference type="ChEBI" id="CHEBI:15378"/>
        <dbReference type="ChEBI" id="CHEBI:29985"/>
        <dbReference type="ChEBI" id="CHEBI:30616"/>
        <dbReference type="ChEBI" id="CHEBI:43474"/>
        <dbReference type="ChEBI" id="CHEBI:58359"/>
        <dbReference type="ChEBI" id="CHEBI:78520"/>
        <dbReference type="ChEBI" id="CHEBI:78521"/>
        <dbReference type="ChEBI" id="CHEBI:456216"/>
    </reaction>
</comment>
<keyword evidence="14" id="KW-1185">Reference proteome</keyword>
<keyword evidence="13" id="KW-0808">Transferase</keyword>
<dbReference type="PATRIC" id="fig|1437605.7.peg.6"/>
<evidence type="ECO:0000256" key="11">
    <source>
        <dbReference type="HAMAP-Rule" id="MF_00121"/>
    </source>
</evidence>
<evidence type="ECO:0000256" key="4">
    <source>
        <dbReference type="ARBA" id="ARBA00022598"/>
    </source>
</evidence>
<comment type="function">
    <text evidence="8 11">Allows the formation of correctly charged Asn-tRNA(Asn) or Gln-tRNA(Gln) through the transamidation of misacylated Asp-tRNA(Asn) or Glu-tRNA(Gln) in organisms which lack either or both of asparaginyl-tRNA or glutaminyl-tRNA synthetases. The reaction takes place in the presence of glutamine and ATP through an activated phospho-Asp-tRNA(Asn) or phospho-Glu-tRNA(Gln).</text>
</comment>
<dbReference type="GO" id="GO:0005524">
    <property type="term" value="F:ATP binding"/>
    <property type="evidence" value="ECO:0007669"/>
    <property type="project" value="UniProtKB-KW"/>
</dbReference>
<evidence type="ECO:0000256" key="6">
    <source>
        <dbReference type="ARBA" id="ARBA00022840"/>
    </source>
</evidence>
<dbReference type="Pfam" id="PF02637">
    <property type="entry name" value="GatB_Yqey"/>
    <property type="match status" value="1"/>
</dbReference>
<protein>
    <recommendedName>
        <fullName evidence="3 11">Aspartyl/glutamyl-tRNA(Asn/Gln) amidotransferase subunit B</fullName>
        <shortName evidence="11">Asp/Glu-ADT subunit B</shortName>
        <ecNumber evidence="11">6.3.5.-</ecNumber>
    </recommendedName>
</protein>
<dbReference type="GO" id="GO:0050566">
    <property type="term" value="F:asparaginyl-tRNA synthase (glutamine-hydrolyzing) activity"/>
    <property type="evidence" value="ECO:0007669"/>
    <property type="project" value="RHEA"/>
</dbReference>
<dbReference type="NCBIfam" id="NF004014">
    <property type="entry name" value="PRK05477.1-4"/>
    <property type="match status" value="1"/>
</dbReference>
<dbReference type="InterPro" id="IPR003789">
    <property type="entry name" value="Asn/Gln_tRNA_amidoTrase-B-like"/>
</dbReference>
<evidence type="ECO:0000256" key="5">
    <source>
        <dbReference type="ARBA" id="ARBA00022741"/>
    </source>
</evidence>
<evidence type="ECO:0000256" key="7">
    <source>
        <dbReference type="ARBA" id="ARBA00022917"/>
    </source>
</evidence>
<evidence type="ECO:0000256" key="9">
    <source>
        <dbReference type="ARBA" id="ARBA00047380"/>
    </source>
</evidence>
<evidence type="ECO:0000256" key="1">
    <source>
        <dbReference type="ARBA" id="ARBA00005306"/>
    </source>
</evidence>
<dbReference type="InterPro" id="IPR014746">
    <property type="entry name" value="Gln_synth/guanido_kin_cat_dom"/>
</dbReference>
<proteinExistence type="inferred from homology"/>
<dbReference type="InterPro" id="IPR023168">
    <property type="entry name" value="GatB_Yqey_C_2"/>
</dbReference>
<dbReference type="AlphaFoldDB" id="A0A086YVW5"/>
<dbReference type="PROSITE" id="PS01234">
    <property type="entry name" value="GATB"/>
    <property type="match status" value="1"/>
</dbReference>